<keyword evidence="9" id="KW-1185">Reference proteome</keyword>
<comment type="caution">
    <text evidence="8">The sequence shown here is derived from an EMBL/GenBank/DDBJ whole genome shotgun (WGS) entry which is preliminary data.</text>
</comment>
<evidence type="ECO:0000256" key="5">
    <source>
        <dbReference type="ARBA" id="ARBA00023295"/>
    </source>
</evidence>
<feature type="domain" description="Glycoside hydrolase family 3 N-terminal" evidence="7">
    <location>
        <begin position="70"/>
        <end position="396"/>
    </location>
</feature>
<dbReference type="EMBL" id="PEBK01000006">
    <property type="protein sequence ID" value="PJM75085.1"/>
    <property type="molecule type" value="Genomic_DNA"/>
</dbReference>
<dbReference type="Proteomes" id="UP000231451">
    <property type="component" value="Unassembled WGS sequence"/>
</dbReference>
<dbReference type="InterPro" id="IPR050226">
    <property type="entry name" value="NagZ_Beta-hexosaminidase"/>
</dbReference>
<dbReference type="EC" id="3.2.1.52" evidence="3"/>
<accession>A0A2M9HE61</accession>
<comment type="catalytic activity">
    <reaction evidence="1">
        <text>Hydrolysis of terminal non-reducing N-acetyl-D-hexosamine residues in N-acetyl-beta-D-hexosaminides.</text>
        <dbReference type="EC" id="3.2.1.52"/>
    </reaction>
</comment>
<dbReference type="OrthoDB" id="9805821at2"/>
<evidence type="ECO:0000313" key="8">
    <source>
        <dbReference type="EMBL" id="PJM75085.1"/>
    </source>
</evidence>
<evidence type="ECO:0000256" key="2">
    <source>
        <dbReference type="ARBA" id="ARBA00005336"/>
    </source>
</evidence>
<evidence type="ECO:0000313" key="9">
    <source>
        <dbReference type="Proteomes" id="UP000231451"/>
    </source>
</evidence>
<dbReference type="SUPFAM" id="SSF51445">
    <property type="entry name" value="(Trans)glycosidases"/>
    <property type="match status" value="1"/>
</dbReference>
<dbReference type="PANTHER" id="PTHR30480">
    <property type="entry name" value="BETA-HEXOSAMINIDASE-RELATED"/>
    <property type="match status" value="1"/>
</dbReference>
<organism evidence="8 9">
    <name type="scientific">Bifidobacterium simiarum</name>
    <dbReference type="NCBI Taxonomy" id="2045441"/>
    <lineage>
        <taxon>Bacteria</taxon>
        <taxon>Bacillati</taxon>
        <taxon>Actinomycetota</taxon>
        <taxon>Actinomycetes</taxon>
        <taxon>Bifidobacteriales</taxon>
        <taxon>Bifidobacteriaceae</taxon>
        <taxon>Bifidobacterium</taxon>
    </lineage>
</organism>
<dbReference type="InterPro" id="IPR036962">
    <property type="entry name" value="Glyco_hydro_3_N_sf"/>
</dbReference>
<dbReference type="InterPro" id="IPR001764">
    <property type="entry name" value="Glyco_hydro_3_N"/>
</dbReference>
<reference evidence="8 9" key="1">
    <citation type="submission" date="2017-10" db="EMBL/GenBank/DDBJ databases">
        <title>Draft genome sequences of strains TRE 1, TRE 9, TRE H and TRI 7, isolated from tamarins, belonging to four potential novel Bifidobacterium species.</title>
        <authorList>
            <person name="Mattarelli P."/>
            <person name="Modesto M."/>
            <person name="Puglisi E."/>
            <person name="Morelli L."/>
            <person name="Spezio C."/>
            <person name="Bonetti A."/>
            <person name="Sandri C."/>
        </authorList>
    </citation>
    <scope>NUCLEOTIDE SEQUENCE [LARGE SCALE GENOMIC DNA]</scope>
    <source>
        <strain evidence="9">TRI7</strain>
    </source>
</reference>
<evidence type="ECO:0000256" key="3">
    <source>
        <dbReference type="ARBA" id="ARBA00012663"/>
    </source>
</evidence>
<name>A0A2M9HE61_9BIFI</name>
<comment type="similarity">
    <text evidence="2">Belongs to the glycosyl hydrolase 3 family.</text>
</comment>
<evidence type="ECO:0000256" key="6">
    <source>
        <dbReference type="SAM" id="MobiDB-lite"/>
    </source>
</evidence>
<dbReference type="Pfam" id="PF00933">
    <property type="entry name" value="Glyco_hydro_3"/>
    <property type="match status" value="1"/>
</dbReference>
<feature type="region of interest" description="Disordered" evidence="6">
    <location>
        <begin position="1"/>
        <end position="63"/>
    </location>
</feature>
<keyword evidence="4" id="KW-0378">Hydrolase</keyword>
<keyword evidence="5" id="KW-0326">Glycosidase</keyword>
<dbReference type="GO" id="GO:0009254">
    <property type="term" value="P:peptidoglycan turnover"/>
    <property type="evidence" value="ECO:0007669"/>
    <property type="project" value="TreeGrafter"/>
</dbReference>
<feature type="compositionally biased region" description="Low complexity" evidence="6">
    <location>
        <begin position="9"/>
        <end position="55"/>
    </location>
</feature>
<sequence>MVSAGCGEASPSARGSASPSPSPSSSAASPSRSPAVRPSASAAPTASAEAGGSSDSAERRAERTLAGMSVEEKVGQLMMVPLFSGDDPSSIRSMIADDHVGSVLLIGNWSDGVAGVSKASSALQGYSPKGRGLLICADQEGGQVQHLKGPGFSDIPSAVEQGRMTVDALRGSARTWGGQLKAAGVNVDLAPVADTVASASRKWNAPIGALDRDFGLSAVDNGRHAAAFVNGMHDAGVMAVVKHFPGLGAVSGNTDFTADGITDRTTTLDAGAGGQVEGFRQALVAGPDMVMMSLATYDAIDGTQPAAFSSRIVNGYLRSTLRYRGVVTSDSMSAEAVGSVPTDQLGVRFVSAGGDLICIGDGNDVDPILRGLLERAERDPSFARQVDQAALRVLTLKARAGLV</sequence>
<evidence type="ECO:0000256" key="4">
    <source>
        <dbReference type="ARBA" id="ARBA00022801"/>
    </source>
</evidence>
<evidence type="ECO:0000256" key="1">
    <source>
        <dbReference type="ARBA" id="ARBA00001231"/>
    </source>
</evidence>
<dbReference type="GO" id="GO:0004563">
    <property type="term" value="F:beta-N-acetylhexosaminidase activity"/>
    <property type="evidence" value="ECO:0007669"/>
    <property type="project" value="UniProtKB-EC"/>
</dbReference>
<gene>
    <name evidence="8" type="ORF">CSQ87_07090</name>
</gene>
<dbReference type="PANTHER" id="PTHR30480:SF13">
    <property type="entry name" value="BETA-HEXOSAMINIDASE"/>
    <property type="match status" value="1"/>
</dbReference>
<dbReference type="InterPro" id="IPR017853">
    <property type="entry name" value="GH"/>
</dbReference>
<dbReference type="Gene3D" id="3.20.20.300">
    <property type="entry name" value="Glycoside hydrolase, family 3, N-terminal domain"/>
    <property type="match status" value="1"/>
</dbReference>
<dbReference type="GO" id="GO:0005975">
    <property type="term" value="P:carbohydrate metabolic process"/>
    <property type="evidence" value="ECO:0007669"/>
    <property type="project" value="InterPro"/>
</dbReference>
<dbReference type="AlphaFoldDB" id="A0A2M9HE61"/>
<proteinExistence type="inferred from homology"/>
<protein>
    <recommendedName>
        <fullName evidence="3">beta-N-acetylhexosaminidase</fullName>
        <ecNumber evidence="3">3.2.1.52</ecNumber>
    </recommendedName>
</protein>
<evidence type="ECO:0000259" key="7">
    <source>
        <dbReference type="Pfam" id="PF00933"/>
    </source>
</evidence>